<dbReference type="InterPro" id="IPR036259">
    <property type="entry name" value="MFS_trans_sf"/>
</dbReference>
<name>A0AAW2YRB9_9EUKA</name>
<feature type="domain" description="Nodulin-like" evidence="6">
    <location>
        <begin position="14"/>
        <end position="210"/>
    </location>
</feature>
<evidence type="ECO:0000256" key="3">
    <source>
        <dbReference type="ARBA" id="ARBA00022989"/>
    </source>
</evidence>
<comment type="subcellular location">
    <subcellularLocation>
        <location evidence="1">Membrane</location>
        <topology evidence="1">Multi-pass membrane protein</topology>
    </subcellularLocation>
</comment>
<evidence type="ECO:0000256" key="2">
    <source>
        <dbReference type="ARBA" id="ARBA00022692"/>
    </source>
</evidence>
<protein>
    <submittedName>
        <fullName evidence="7">Transporter mch1</fullName>
    </submittedName>
</protein>
<proteinExistence type="predicted"/>
<feature type="transmembrane region" description="Helical" evidence="5">
    <location>
        <begin position="173"/>
        <end position="195"/>
    </location>
</feature>
<feature type="transmembrane region" description="Helical" evidence="5">
    <location>
        <begin position="146"/>
        <end position="167"/>
    </location>
</feature>
<feature type="transmembrane region" description="Helical" evidence="5">
    <location>
        <begin position="322"/>
        <end position="343"/>
    </location>
</feature>
<dbReference type="Gene3D" id="1.20.1250.20">
    <property type="entry name" value="MFS general substrate transporter like domains"/>
    <property type="match status" value="2"/>
</dbReference>
<evidence type="ECO:0000313" key="7">
    <source>
        <dbReference type="EMBL" id="KAL0479682.1"/>
    </source>
</evidence>
<feature type="transmembrane region" description="Helical" evidence="5">
    <location>
        <begin position="456"/>
        <end position="475"/>
    </location>
</feature>
<feature type="transmembrane region" description="Helical" evidence="5">
    <location>
        <begin position="82"/>
        <end position="101"/>
    </location>
</feature>
<reference evidence="7 8" key="1">
    <citation type="submission" date="2024-03" db="EMBL/GenBank/DDBJ databases">
        <title>The Acrasis kona genome and developmental transcriptomes reveal deep origins of eukaryotic multicellular pathways.</title>
        <authorList>
            <person name="Sheikh S."/>
            <person name="Fu C.-J."/>
            <person name="Brown M.W."/>
            <person name="Baldauf S.L."/>
        </authorList>
    </citation>
    <scope>NUCLEOTIDE SEQUENCE [LARGE SCALE GENOMIC DNA]</scope>
    <source>
        <strain evidence="7 8">ATCC MYA-3509</strain>
    </source>
</reference>
<evidence type="ECO:0000256" key="5">
    <source>
        <dbReference type="SAM" id="Phobius"/>
    </source>
</evidence>
<organism evidence="7 8">
    <name type="scientific">Acrasis kona</name>
    <dbReference type="NCBI Taxonomy" id="1008807"/>
    <lineage>
        <taxon>Eukaryota</taxon>
        <taxon>Discoba</taxon>
        <taxon>Heterolobosea</taxon>
        <taxon>Tetramitia</taxon>
        <taxon>Eutetramitia</taxon>
        <taxon>Acrasidae</taxon>
        <taxon>Acrasis</taxon>
    </lineage>
</organism>
<keyword evidence="2 5" id="KW-0812">Transmembrane</keyword>
<dbReference type="Proteomes" id="UP001431209">
    <property type="component" value="Unassembled WGS sequence"/>
</dbReference>
<evidence type="ECO:0000256" key="4">
    <source>
        <dbReference type="ARBA" id="ARBA00023136"/>
    </source>
</evidence>
<feature type="transmembrane region" description="Helical" evidence="5">
    <location>
        <begin position="355"/>
        <end position="373"/>
    </location>
</feature>
<feature type="transmembrane region" description="Helical" evidence="5">
    <location>
        <begin position="413"/>
        <end position="436"/>
    </location>
</feature>
<evidence type="ECO:0000259" key="6">
    <source>
        <dbReference type="Pfam" id="PF06813"/>
    </source>
</evidence>
<dbReference type="InterPro" id="IPR011701">
    <property type="entry name" value="MFS"/>
</dbReference>
<comment type="caution">
    <text evidence="7">The sequence shown here is derived from an EMBL/GenBank/DDBJ whole genome shotgun (WGS) entry which is preliminary data.</text>
</comment>
<feature type="transmembrane region" description="Helical" evidence="5">
    <location>
        <begin position="286"/>
        <end position="310"/>
    </location>
</feature>
<dbReference type="SUPFAM" id="SSF103473">
    <property type="entry name" value="MFS general substrate transporter"/>
    <property type="match status" value="1"/>
</dbReference>
<keyword evidence="3 5" id="KW-1133">Transmembrane helix</keyword>
<feature type="transmembrane region" description="Helical" evidence="5">
    <location>
        <begin position="107"/>
        <end position="134"/>
    </location>
</feature>
<evidence type="ECO:0000313" key="8">
    <source>
        <dbReference type="Proteomes" id="UP001431209"/>
    </source>
</evidence>
<dbReference type="GO" id="GO:0022857">
    <property type="term" value="F:transmembrane transporter activity"/>
    <property type="evidence" value="ECO:0007669"/>
    <property type="project" value="InterPro"/>
</dbReference>
<dbReference type="PANTHER" id="PTHR21576">
    <property type="entry name" value="UNCHARACTERIZED NODULIN-LIKE PROTEIN"/>
    <property type="match status" value="1"/>
</dbReference>
<sequence length="504" mass="55325">MLTTNNSRITEIHKWLGLIFGCIMMLVAGNLIYGFSVISSEVKTLMGYDQFQSNFVGVMGNLGSALGILAGLFQDYFGPKKTCFVSCIATSTGYVLAYLSFKHIIPSTYWLVSVYLVIVAIGASASSAAVLSTNIINFDVKHRGKLVGLLTSIFALSGVFFSLFYRYVFRQDLFTYLLFVTITSGATPTLGILFLKQDESRIVKNKPEEEDKFHDPFDDFLKQEAEEEIMYLFPNQKTKKINSENVDEQPVVDATPGTEAGEVFDEPQKKIEYNYSPLQMIVSLDFWLLSNSIIIGIGSAFMILNNISSISKSYGGADGDQVWLIVAYLIGSCFGRVPSGLIGDYLKNYVSRATLLNYSVLLMGITQFAFSIANLAFFYPVIILTGIAHGAIHSIMSVFLLERFGTKFYGANSALANMGAALGNYLIGVLLASSVYKSHVNVGNNCRGAKCYQTTFVVAGGLCIFSFTLGFFLMYRNRKLSIQSKKPFSLSAGYLVGVSTSASS</sequence>
<dbReference type="Pfam" id="PF06813">
    <property type="entry name" value="Nodulin-like"/>
    <property type="match status" value="1"/>
</dbReference>
<dbReference type="PANTHER" id="PTHR21576:SF158">
    <property type="entry name" value="RIBOSOMAL RNA-PROCESSING PROTEIN 12-LIKE CONSERVED DOMAIN-CONTAINING PROTEIN"/>
    <property type="match status" value="1"/>
</dbReference>
<feature type="transmembrane region" description="Helical" evidence="5">
    <location>
        <begin position="12"/>
        <end position="35"/>
    </location>
</feature>
<gene>
    <name evidence="7" type="ORF">AKO1_010990</name>
</gene>
<accession>A0AAW2YRB9</accession>
<dbReference type="AlphaFoldDB" id="A0AAW2YRB9"/>
<evidence type="ECO:0000256" key="1">
    <source>
        <dbReference type="ARBA" id="ARBA00004141"/>
    </source>
</evidence>
<dbReference type="Pfam" id="PF07690">
    <property type="entry name" value="MFS_1"/>
    <property type="match status" value="1"/>
</dbReference>
<keyword evidence="4 5" id="KW-0472">Membrane</keyword>
<dbReference type="EMBL" id="JAOPGA020000585">
    <property type="protein sequence ID" value="KAL0479682.1"/>
    <property type="molecule type" value="Genomic_DNA"/>
</dbReference>
<feature type="transmembrane region" description="Helical" evidence="5">
    <location>
        <begin position="55"/>
        <end position="73"/>
    </location>
</feature>
<dbReference type="InterPro" id="IPR010658">
    <property type="entry name" value="Nodulin-like"/>
</dbReference>
<dbReference type="GO" id="GO:0016020">
    <property type="term" value="C:membrane"/>
    <property type="evidence" value="ECO:0007669"/>
    <property type="project" value="UniProtKB-SubCell"/>
</dbReference>
<keyword evidence="8" id="KW-1185">Reference proteome</keyword>
<feature type="transmembrane region" description="Helical" evidence="5">
    <location>
        <begin position="379"/>
        <end position="401"/>
    </location>
</feature>